<dbReference type="Proteomes" id="UP000306602">
    <property type="component" value="Unassembled WGS sequence"/>
</dbReference>
<keyword evidence="3" id="KW-0812">Transmembrane</keyword>
<feature type="transmembrane region" description="Helical" evidence="3">
    <location>
        <begin position="38"/>
        <end position="56"/>
    </location>
</feature>
<keyword evidence="4" id="KW-0282">Flagellum</keyword>
<feature type="transmembrane region" description="Helical" evidence="3">
    <location>
        <begin position="192"/>
        <end position="214"/>
    </location>
</feature>
<dbReference type="Pfam" id="PF01312">
    <property type="entry name" value="Bac_export_2"/>
    <property type="match status" value="1"/>
</dbReference>
<dbReference type="InterPro" id="IPR029025">
    <property type="entry name" value="T3SS_substrate_exporter_C"/>
</dbReference>
<dbReference type="AlphaFoldDB" id="A0A4V3XJX7"/>
<dbReference type="GO" id="GO:0009306">
    <property type="term" value="P:protein secretion"/>
    <property type="evidence" value="ECO:0007669"/>
    <property type="project" value="InterPro"/>
</dbReference>
<keyword evidence="3" id="KW-0472">Membrane</keyword>
<keyword evidence="3" id="KW-1133">Transmembrane helix</keyword>
<accession>A0A4V3XJX7</accession>
<dbReference type="OrthoDB" id="9807950at2"/>
<feature type="transmembrane region" description="Helical" evidence="3">
    <location>
        <begin position="153"/>
        <end position="172"/>
    </location>
</feature>
<dbReference type="Gene3D" id="3.40.1690.10">
    <property type="entry name" value="secretion proteins EscU"/>
    <property type="match status" value="1"/>
</dbReference>
<protein>
    <submittedName>
        <fullName evidence="4">Flagellar biosynthesis protein FlhB</fullName>
    </submittedName>
</protein>
<feature type="transmembrane region" description="Helical" evidence="3">
    <location>
        <begin position="94"/>
        <end position="113"/>
    </location>
</feature>
<dbReference type="EMBL" id="SRKY01000005">
    <property type="protein sequence ID" value="THH34793.1"/>
    <property type="molecule type" value="Genomic_DNA"/>
</dbReference>
<organism evidence="4 5">
    <name type="scientific">Aliishimia ponticola</name>
    <dbReference type="NCBI Taxonomy" id="2499833"/>
    <lineage>
        <taxon>Bacteria</taxon>
        <taxon>Pseudomonadati</taxon>
        <taxon>Pseudomonadota</taxon>
        <taxon>Alphaproteobacteria</taxon>
        <taxon>Rhodobacterales</taxon>
        <taxon>Paracoccaceae</taxon>
        <taxon>Aliishimia</taxon>
    </lineage>
</organism>
<name>A0A4V3XJX7_9RHOB</name>
<keyword evidence="4" id="KW-0969">Cilium</keyword>
<dbReference type="InterPro" id="IPR006135">
    <property type="entry name" value="T3SS_substrate_exporter"/>
</dbReference>
<feature type="region of interest" description="Disordered" evidence="2">
    <location>
        <begin position="1"/>
        <end position="28"/>
    </location>
</feature>
<comment type="similarity">
    <text evidence="1">Belongs to the type III secretion exporter family.</text>
</comment>
<reference evidence="4 5" key="1">
    <citation type="submission" date="2019-04" db="EMBL/GenBank/DDBJ databases">
        <title>Shimia ponticola sp. nov., isolated from seawater.</title>
        <authorList>
            <person name="Kim Y.-O."/>
            <person name="Yoon J.-H."/>
        </authorList>
    </citation>
    <scope>NUCLEOTIDE SEQUENCE [LARGE SCALE GENOMIC DNA]</scope>
    <source>
        <strain evidence="4 5">MYP11</strain>
    </source>
</reference>
<sequence>MAGQDDDSDKPFEPTARKLQEARKKGDVAKSQDLNTTASYIGLFLALSIGGSGIMMHDATGLMVLLDQGAQLAPLFFDGRAAAPIGQMVQGMTGFLTMLLLIPAAAVLLSMVAQRSITFAPSKLAPKLNRISPISIAKQKFGITGLFEFFKSFLKLTIFSVCLGIFINAELPRIVLTPRLEAAQSMTYLADIFIQFLSIVIVVSAVIGAVDYLFQYNDHRRKLMMSRKEIMDEMKDSEGDPHLKQERRQRGRDRALNQTLKNVETADVVITNPTHYAVALHWSRLPGEAPKCVAKGTDETARAIRERAMEHAVPIHEDPPTARALHATVDIDQEIPRELYQAVAAAIRFSESMRNRAQTRPY</sequence>
<dbReference type="RefSeq" id="WP_136464380.1">
    <property type="nucleotide sequence ID" value="NZ_SRKY01000005.1"/>
</dbReference>
<evidence type="ECO:0000256" key="3">
    <source>
        <dbReference type="SAM" id="Phobius"/>
    </source>
</evidence>
<keyword evidence="5" id="KW-1185">Reference proteome</keyword>
<dbReference type="PRINTS" id="PR00950">
    <property type="entry name" value="TYPE3IMSPROT"/>
</dbReference>
<dbReference type="GO" id="GO:0005886">
    <property type="term" value="C:plasma membrane"/>
    <property type="evidence" value="ECO:0007669"/>
    <property type="project" value="TreeGrafter"/>
</dbReference>
<keyword evidence="4" id="KW-0966">Cell projection</keyword>
<dbReference type="PANTHER" id="PTHR30531">
    <property type="entry name" value="FLAGELLAR BIOSYNTHETIC PROTEIN FLHB"/>
    <property type="match status" value="1"/>
</dbReference>
<dbReference type="SUPFAM" id="SSF160544">
    <property type="entry name" value="EscU C-terminal domain-like"/>
    <property type="match status" value="1"/>
</dbReference>
<proteinExistence type="inferred from homology"/>
<dbReference type="PANTHER" id="PTHR30531:SF12">
    <property type="entry name" value="FLAGELLAR BIOSYNTHETIC PROTEIN FLHB"/>
    <property type="match status" value="1"/>
</dbReference>
<evidence type="ECO:0000313" key="5">
    <source>
        <dbReference type="Proteomes" id="UP000306602"/>
    </source>
</evidence>
<evidence type="ECO:0000256" key="1">
    <source>
        <dbReference type="ARBA" id="ARBA00010690"/>
    </source>
</evidence>
<comment type="caution">
    <text evidence="4">The sequence shown here is derived from an EMBL/GenBank/DDBJ whole genome shotgun (WGS) entry which is preliminary data.</text>
</comment>
<evidence type="ECO:0000313" key="4">
    <source>
        <dbReference type="EMBL" id="THH34793.1"/>
    </source>
</evidence>
<evidence type="ECO:0000256" key="2">
    <source>
        <dbReference type="SAM" id="MobiDB-lite"/>
    </source>
</evidence>
<feature type="compositionally biased region" description="Basic and acidic residues" evidence="2">
    <location>
        <begin position="9"/>
        <end position="28"/>
    </location>
</feature>
<gene>
    <name evidence="4" type="ORF">E4Z66_17680</name>
</gene>